<dbReference type="STRING" id="500635.MITSMUL_05487"/>
<dbReference type="HOGENOM" id="CLU_3081903_0_0_9"/>
<dbReference type="EMBL" id="ABWK02000023">
    <property type="protein sequence ID" value="EEX67961.1"/>
    <property type="molecule type" value="Genomic_DNA"/>
</dbReference>
<accession>C9KQH0</accession>
<sequence length="52" mass="6050">MFLFDSLQQSLNSNILGAGAFFLLVRFLDCSVRGFLLYYSRLQKCRNVAEQR</sequence>
<reference evidence="2" key="1">
    <citation type="submission" date="2009-09" db="EMBL/GenBank/DDBJ databases">
        <authorList>
            <person name="Weinstock G."/>
            <person name="Sodergren E."/>
            <person name="Clifton S."/>
            <person name="Fulton L."/>
            <person name="Fulton B."/>
            <person name="Courtney L."/>
            <person name="Fronick C."/>
            <person name="Harrison M."/>
            <person name="Strong C."/>
            <person name="Farmer C."/>
            <person name="Delahaunty K."/>
            <person name="Markovic C."/>
            <person name="Hall O."/>
            <person name="Minx P."/>
            <person name="Tomlinson C."/>
            <person name="Mitreva M."/>
            <person name="Nelson J."/>
            <person name="Hou S."/>
            <person name="Wollam A."/>
            <person name="Pepin K.H."/>
            <person name="Johnson M."/>
            <person name="Bhonagiri V."/>
            <person name="Nash W.E."/>
            <person name="Warren W."/>
            <person name="Chinwalla A."/>
            <person name="Mardis E.R."/>
            <person name="Wilson R.K."/>
        </authorList>
    </citation>
    <scope>NUCLEOTIDE SEQUENCE [LARGE SCALE GENOMIC DNA]</scope>
    <source>
        <strain evidence="2">DSM 20544</strain>
    </source>
</reference>
<gene>
    <name evidence="2" type="ORF">MITSMUL_05487</name>
</gene>
<evidence type="ECO:0000313" key="2">
    <source>
        <dbReference type="EMBL" id="EEX67961.1"/>
    </source>
</evidence>
<keyword evidence="1" id="KW-0472">Membrane</keyword>
<comment type="caution">
    <text evidence="2">The sequence shown here is derived from an EMBL/GenBank/DDBJ whole genome shotgun (WGS) entry which is preliminary data.</text>
</comment>
<evidence type="ECO:0000313" key="3">
    <source>
        <dbReference type="Proteomes" id="UP000003671"/>
    </source>
</evidence>
<organism evidence="2 3">
    <name type="scientific">Mitsuokella multacida DSM 20544</name>
    <dbReference type="NCBI Taxonomy" id="500635"/>
    <lineage>
        <taxon>Bacteria</taxon>
        <taxon>Bacillati</taxon>
        <taxon>Bacillota</taxon>
        <taxon>Negativicutes</taxon>
        <taxon>Selenomonadales</taxon>
        <taxon>Selenomonadaceae</taxon>
        <taxon>Mitsuokella</taxon>
    </lineage>
</organism>
<proteinExistence type="predicted"/>
<keyword evidence="1" id="KW-0812">Transmembrane</keyword>
<keyword evidence="3" id="KW-1185">Reference proteome</keyword>
<name>C9KQH0_9FIRM</name>
<evidence type="ECO:0000256" key="1">
    <source>
        <dbReference type="SAM" id="Phobius"/>
    </source>
</evidence>
<dbReference type="AlphaFoldDB" id="C9KQH0"/>
<feature type="transmembrane region" description="Helical" evidence="1">
    <location>
        <begin position="15"/>
        <end position="36"/>
    </location>
</feature>
<keyword evidence="1" id="KW-1133">Transmembrane helix</keyword>
<dbReference type="Proteomes" id="UP000003671">
    <property type="component" value="Unassembled WGS sequence"/>
</dbReference>
<protein>
    <submittedName>
        <fullName evidence="2">Uncharacterized protein</fullName>
    </submittedName>
</protein>